<keyword evidence="3" id="KW-1133">Transmembrane helix</keyword>
<sequence>MLYIIWMVTLFENVSSEVLHDTKEIEYKSNKFSIGFHLLLPVAGLGLLILGRRHIFDKILLQLDRKYLTVLCPCFIKRENILKWACGRLPPTWSSHSVHTLSGGIKELWSDGSLLCTLINTGVPGACPNPHRHWRQTPAHAQTLAYKYFGIVQTFSSDELNLKLTSGLERKFIRYLGEIQQAVNKICENEDKDWKISSRYIVRGMGLFSGEQHKKTVFYIYLNENYEEDEDKDGSIIIQIKGPYGTYGEVMAPKLVNKKRKLIRNKRKQERRSSIQFIENLMQSNAWNFSRSQRKNINNGILIETTMEKDRIKVTYVPKNYGMYEINMFTAGEILNGCPFSVHIFINELPVAENEKCEKESNNRKPVKITKTHVLPNLLENDETKLKSDLKSTFNFQEVVDEITKNGTVYRNILGHTPETETANLEILATNNEINVTDKNLGCSDDRNYLKSSDRNWLKPDHDIDINFKKSAEKKLTEVIKITNNNPTKDDGQLLNADQNVPNEVVNEPKPLENEPDETIKSCNTDKQIFKNKNYDNASKQEASNKIKINNMNSASIFASNNLINHNEKTQSNFVLEPKYVNAVNVNKIKIPDMFNEDSLKQPSYRLEDKYFKNILNESSKKSNIELNKDNYNNNNIERSKNKYIDEIYKPELDNYSKLLEEDTSPICPYHIVPEVEIIPRTVAEKRKIFARGSLRSKFGSNRKVSSFLDENEQESTDRESQPAGQNVLNIVNNLKGSASESPTPTEPLTETWSLCSTFSLPNLSLDSDCSYTVSIKDRKSFWENLSSGSSSSSTKSLYPSKMEDPTDLVRSKMIWRKPLSNFRPAENVYKSADDILSMATSHAEYVKCNSVEDSLDKCAVLSIEDRKRLLLKQFYEKENINRGQQRKRIIIKHEITSADDDEKRKKETVEANQIDCFTSISEKIKKYNSALHLPLDTTNDATTTKHLKNSLIFTDYNRENEDIPKTSKGRSRFKKAINYFKNLETQYQDKSVNRKPRKNVSKENEKRNLRYHVGGSLNLSQKFFVDNLYEDVFGNKRANFKGAPNKSALVEALATFSRTPNRQSNENDDREDDIRYEIFKSFVRTRKRRSLKSLFDINY</sequence>
<proteinExistence type="predicted"/>
<dbReference type="AlphaFoldDB" id="A0A9P0CTL4"/>
<evidence type="ECO:0000256" key="3">
    <source>
        <dbReference type="SAM" id="Phobius"/>
    </source>
</evidence>
<protein>
    <submittedName>
        <fullName evidence="5">Uncharacterized protein</fullName>
    </submittedName>
</protein>
<dbReference type="InterPro" id="IPR017868">
    <property type="entry name" value="Filamin/ABP280_repeat-like"/>
</dbReference>
<keyword evidence="3" id="KW-0812">Transmembrane</keyword>
<evidence type="ECO:0000256" key="1">
    <source>
        <dbReference type="PROSITE-ProRule" id="PRU00087"/>
    </source>
</evidence>
<evidence type="ECO:0000256" key="4">
    <source>
        <dbReference type="SAM" id="SignalP"/>
    </source>
</evidence>
<feature type="transmembrane region" description="Helical" evidence="3">
    <location>
        <begin position="32"/>
        <end position="50"/>
    </location>
</feature>
<evidence type="ECO:0000256" key="2">
    <source>
        <dbReference type="SAM" id="MobiDB-lite"/>
    </source>
</evidence>
<feature type="chain" id="PRO_5040210686" evidence="4">
    <location>
        <begin position="17"/>
        <end position="1100"/>
    </location>
</feature>
<gene>
    <name evidence="5" type="ORF">PSYICH_LOCUS8575</name>
</gene>
<dbReference type="EMBL" id="OV651815">
    <property type="protein sequence ID" value="CAH1108074.1"/>
    <property type="molecule type" value="Genomic_DNA"/>
</dbReference>
<dbReference type="Gene3D" id="2.60.40.10">
    <property type="entry name" value="Immunoglobulins"/>
    <property type="match status" value="1"/>
</dbReference>
<dbReference type="InterPro" id="IPR013783">
    <property type="entry name" value="Ig-like_fold"/>
</dbReference>
<feature type="signal peptide" evidence="4">
    <location>
        <begin position="1"/>
        <end position="16"/>
    </location>
</feature>
<reference evidence="5" key="1">
    <citation type="submission" date="2022-01" db="EMBL/GenBank/DDBJ databases">
        <authorList>
            <person name="King R."/>
        </authorList>
    </citation>
    <scope>NUCLEOTIDE SEQUENCE</scope>
</reference>
<keyword evidence="3" id="KW-0472">Membrane</keyword>
<evidence type="ECO:0000313" key="6">
    <source>
        <dbReference type="Proteomes" id="UP001153636"/>
    </source>
</evidence>
<name>A0A9P0CTL4_9CUCU</name>
<feature type="repeat" description="Filamin" evidence="1">
    <location>
        <begin position="197"/>
        <end position="344"/>
    </location>
</feature>
<organism evidence="5 6">
    <name type="scientific">Psylliodes chrysocephalus</name>
    <dbReference type="NCBI Taxonomy" id="3402493"/>
    <lineage>
        <taxon>Eukaryota</taxon>
        <taxon>Metazoa</taxon>
        <taxon>Ecdysozoa</taxon>
        <taxon>Arthropoda</taxon>
        <taxon>Hexapoda</taxon>
        <taxon>Insecta</taxon>
        <taxon>Pterygota</taxon>
        <taxon>Neoptera</taxon>
        <taxon>Endopterygota</taxon>
        <taxon>Coleoptera</taxon>
        <taxon>Polyphaga</taxon>
        <taxon>Cucujiformia</taxon>
        <taxon>Chrysomeloidea</taxon>
        <taxon>Chrysomelidae</taxon>
        <taxon>Galerucinae</taxon>
        <taxon>Alticini</taxon>
        <taxon>Psylliodes</taxon>
    </lineage>
</organism>
<feature type="compositionally biased region" description="Low complexity" evidence="2">
    <location>
        <begin position="787"/>
        <end position="801"/>
    </location>
</feature>
<keyword evidence="6" id="KW-1185">Reference proteome</keyword>
<feature type="region of interest" description="Disordered" evidence="2">
    <location>
        <begin position="706"/>
        <end position="727"/>
    </location>
</feature>
<dbReference type="InterPro" id="IPR036872">
    <property type="entry name" value="CH_dom_sf"/>
</dbReference>
<keyword evidence="4" id="KW-0732">Signal</keyword>
<dbReference type="PROSITE" id="PS50194">
    <property type="entry name" value="FILAMIN_REPEAT"/>
    <property type="match status" value="1"/>
</dbReference>
<dbReference type="SUPFAM" id="SSF47576">
    <property type="entry name" value="Calponin-homology domain, CH-domain"/>
    <property type="match status" value="1"/>
</dbReference>
<evidence type="ECO:0000313" key="5">
    <source>
        <dbReference type="EMBL" id="CAH1108074.1"/>
    </source>
</evidence>
<accession>A0A9P0CTL4</accession>
<dbReference type="Proteomes" id="UP001153636">
    <property type="component" value="Chromosome 3"/>
</dbReference>
<feature type="region of interest" description="Disordered" evidence="2">
    <location>
        <begin position="785"/>
        <end position="804"/>
    </location>
</feature>
<dbReference type="OrthoDB" id="10012602at2759"/>